<evidence type="ECO:0000256" key="2">
    <source>
        <dbReference type="SAM" id="SignalP"/>
    </source>
</evidence>
<gene>
    <name evidence="4" type="primary">ccl20a.3</name>
</gene>
<dbReference type="OMA" id="SMKVTVM"/>
<dbReference type="PANTHER" id="PTHR12015">
    <property type="entry name" value="SMALL INDUCIBLE CYTOKINE A"/>
    <property type="match status" value="1"/>
</dbReference>
<evidence type="ECO:0000313" key="4">
    <source>
        <dbReference type="Ensembl" id="ENSSAUP00010040459.1"/>
    </source>
</evidence>
<dbReference type="Pfam" id="PF00048">
    <property type="entry name" value="IL8"/>
    <property type="match status" value="1"/>
</dbReference>
<dbReference type="InterPro" id="IPR039809">
    <property type="entry name" value="Chemokine_b/g/d"/>
</dbReference>
<evidence type="ECO:0000313" key="5">
    <source>
        <dbReference type="Proteomes" id="UP000472265"/>
    </source>
</evidence>
<dbReference type="InterPro" id="IPR036048">
    <property type="entry name" value="Interleukin_8-like_sf"/>
</dbReference>
<dbReference type="AlphaFoldDB" id="A0A671WNY8"/>
<evidence type="ECO:0000259" key="3">
    <source>
        <dbReference type="SMART" id="SM00199"/>
    </source>
</evidence>
<dbReference type="OrthoDB" id="8870994at2759"/>
<dbReference type="InterPro" id="IPR001811">
    <property type="entry name" value="Chemokine_IL8-like_dom"/>
</dbReference>
<name>A0A671WNY8_SPAAU</name>
<reference evidence="4" key="3">
    <citation type="submission" date="2025-09" db="UniProtKB">
        <authorList>
            <consortium name="Ensembl"/>
        </authorList>
    </citation>
    <scope>IDENTIFICATION</scope>
</reference>
<keyword evidence="2" id="KW-0732">Signal</keyword>
<accession>A0A671WNY8</accession>
<feature type="signal peptide" evidence="2">
    <location>
        <begin position="1"/>
        <end position="26"/>
    </location>
</feature>
<feature type="chain" id="PRO_5025656661" evidence="2">
    <location>
        <begin position="27"/>
        <end position="107"/>
    </location>
</feature>
<feature type="domain" description="Chemokine interleukin-8-like" evidence="3">
    <location>
        <begin position="28"/>
        <end position="91"/>
    </location>
</feature>
<dbReference type="GO" id="GO:0005615">
    <property type="term" value="C:extracellular space"/>
    <property type="evidence" value="ECO:0007669"/>
    <property type="project" value="UniProtKB-KW"/>
</dbReference>
<reference evidence="4" key="1">
    <citation type="submission" date="2021-04" db="EMBL/GenBank/DDBJ databases">
        <authorList>
            <consortium name="Wellcome Sanger Institute Data Sharing"/>
        </authorList>
    </citation>
    <scope>NUCLEOTIDE SEQUENCE [LARGE SCALE GENOMIC DNA]</scope>
</reference>
<sequence>MVSVKAAAMAIALLTFCVLGANTTSAAYSECCRSYTTRKLPFPAIRGYTVQTIKGVCHINAIIFHYTFDKKKGRACTNPALPWVMDYVDRLRTKAQKVHDQTSRGHK</sequence>
<dbReference type="PANTHER" id="PTHR12015:SF190">
    <property type="entry name" value="C-C MOTIF CHEMOKINE"/>
    <property type="match status" value="1"/>
</dbReference>
<evidence type="ECO:0000256" key="1">
    <source>
        <dbReference type="ARBA" id="ARBA00022514"/>
    </source>
</evidence>
<dbReference type="GO" id="GO:0006955">
    <property type="term" value="P:immune response"/>
    <property type="evidence" value="ECO:0007669"/>
    <property type="project" value="InterPro"/>
</dbReference>
<reference evidence="4" key="2">
    <citation type="submission" date="2025-08" db="UniProtKB">
        <authorList>
            <consortium name="Ensembl"/>
        </authorList>
    </citation>
    <scope>IDENTIFICATION</scope>
</reference>
<dbReference type="GeneTree" id="ENSGT00940000172979"/>
<dbReference type="SMART" id="SM00199">
    <property type="entry name" value="SCY"/>
    <property type="match status" value="1"/>
</dbReference>
<protein>
    <submittedName>
        <fullName evidence="4">C-C motif chemokine 20-like</fullName>
    </submittedName>
</protein>
<dbReference type="InParanoid" id="A0A671WNY8"/>
<organism evidence="4 5">
    <name type="scientific">Sparus aurata</name>
    <name type="common">Gilthead sea bream</name>
    <dbReference type="NCBI Taxonomy" id="8175"/>
    <lineage>
        <taxon>Eukaryota</taxon>
        <taxon>Metazoa</taxon>
        <taxon>Chordata</taxon>
        <taxon>Craniata</taxon>
        <taxon>Vertebrata</taxon>
        <taxon>Euteleostomi</taxon>
        <taxon>Actinopterygii</taxon>
        <taxon>Neopterygii</taxon>
        <taxon>Teleostei</taxon>
        <taxon>Neoteleostei</taxon>
        <taxon>Acanthomorphata</taxon>
        <taxon>Eupercaria</taxon>
        <taxon>Spariformes</taxon>
        <taxon>Sparidae</taxon>
        <taxon>Sparus</taxon>
    </lineage>
</organism>
<dbReference type="GO" id="GO:0008009">
    <property type="term" value="F:chemokine activity"/>
    <property type="evidence" value="ECO:0007669"/>
    <property type="project" value="InterPro"/>
</dbReference>
<dbReference type="Proteomes" id="UP000472265">
    <property type="component" value="Chromosome 21"/>
</dbReference>
<dbReference type="FunCoup" id="A0A671WNY8">
    <property type="interactions" value="68"/>
</dbReference>
<keyword evidence="1" id="KW-0202">Cytokine</keyword>
<dbReference type="Gene3D" id="2.40.50.40">
    <property type="match status" value="1"/>
</dbReference>
<keyword evidence="5" id="KW-1185">Reference proteome</keyword>
<dbReference type="Ensembl" id="ENSSAUT00010042618.1">
    <property type="protein sequence ID" value="ENSSAUP00010040459.1"/>
    <property type="gene ID" value="ENSSAUG00010016973.1"/>
</dbReference>
<dbReference type="SUPFAM" id="SSF54117">
    <property type="entry name" value="Interleukin 8-like chemokines"/>
    <property type="match status" value="1"/>
</dbReference>
<proteinExistence type="predicted"/>